<evidence type="ECO:0000313" key="5">
    <source>
        <dbReference type="EMBL" id="ODN04377.1"/>
    </source>
</evidence>
<accession>A0A1D2NGL1</accession>
<proteinExistence type="predicted"/>
<dbReference type="Proteomes" id="UP000094527">
    <property type="component" value="Unassembled WGS sequence"/>
</dbReference>
<dbReference type="InterPro" id="IPR026822">
    <property type="entry name" value="Spp2/MOS2_G-patch"/>
</dbReference>
<keyword evidence="2" id="KW-0539">Nucleus</keyword>
<gene>
    <name evidence="5" type="ORF">Ocin01_02325</name>
</gene>
<dbReference type="EMBL" id="LJIJ01000046">
    <property type="protein sequence ID" value="ODN04377.1"/>
    <property type="molecule type" value="Genomic_DNA"/>
</dbReference>
<dbReference type="AlphaFoldDB" id="A0A1D2NGL1"/>
<organism evidence="5 6">
    <name type="scientific">Orchesella cincta</name>
    <name type="common">Springtail</name>
    <name type="synonym">Podura cincta</name>
    <dbReference type="NCBI Taxonomy" id="48709"/>
    <lineage>
        <taxon>Eukaryota</taxon>
        <taxon>Metazoa</taxon>
        <taxon>Ecdysozoa</taxon>
        <taxon>Arthropoda</taxon>
        <taxon>Hexapoda</taxon>
        <taxon>Collembola</taxon>
        <taxon>Entomobryomorpha</taxon>
        <taxon>Entomobryoidea</taxon>
        <taxon>Orchesellidae</taxon>
        <taxon>Orchesellinae</taxon>
        <taxon>Orchesella</taxon>
    </lineage>
</organism>
<dbReference type="PANTHER" id="PTHR15818:SF2">
    <property type="entry name" value="G-PATCH DOMAIN AND KOW MOTIFS-CONTAINING PROTEIN"/>
    <property type="match status" value="1"/>
</dbReference>
<dbReference type="GO" id="GO:0005681">
    <property type="term" value="C:spliceosomal complex"/>
    <property type="evidence" value="ECO:0007669"/>
    <property type="project" value="TreeGrafter"/>
</dbReference>
<dbReference type="STRING" id="48709.A0A1D2NGL1"/>
<reference evidence="5 6" key="1">
    <citation type="journal article" date="2016" name="Genome Biol. Evol.">
        <title>Gene Family Evolution Reflects Adaptation to Soil Environmental Stressors in the Genome of the Collembolan Orchesella cincta.</title>
        <authorList>
            <person name="Faddeeva-Vakhrusheva A."/>
            <person name="Derks M.F."/>
            <person name="Anvar S.Y."/>
            <person name="Agamennone V."/>
            <person name="Suring W."/>
            <person name="Smit S."/>
            <person name="van Straalen N.M."/>
            <person name="Roelofs D."/>
        </authorList>
    </citation>
    <scope>NUCLEOTIDE SEQUENCE [LARGE SCALE GENOMIC DNA]</scope>
    <source>
        <tissue evidence="5">Mixed pool</tissue>
    </source>
</reference>
<sequence length="453" mass="52076">MLSFKITKKSTSGIEKKSVPQPTKRAFNDDNDKDEEEPDFIDGLDGNIIVSKKQTKVEKRELVIPLITKNEWRIDNNRNPEKKMFLPSDIDKDNPTNTDDNTAKAEASNGTSGDGTTTDLKLLAVKELLEEASSIKSSNKKNNSVIPILFQNKVPDGYEEDDNMDVSLRPDQSSLDDYERIPIDQFGLAMLRGMGWKETEGIGLKNKKVIDMTEPKLRPKGMGLGAEAAHLNTNTTPKNSSAEEKEDLSFKIGGHAVITRGSKKGYYGQIESFDEDNNRVILRLAISGKMEAVSKFYMNVVSPTEYKKNSKVVNIDKYEEYHNNQKNNANHQPDNKISRRETEGSSNSSDEEREYTDSTKDRRDELSKSKHKRHDKDKDSDRRAKKEKRADKNYVRDDRNHDNRHDSHQRRRSNERDRSDSSYRTSSRSDDRRKDSRHSDHRDRRKHKHSSRD</sequence>
<feature type="domain" description="G-patch" evidence="4">
    <location>
        <begin position="183"/>
        <end position="229"/>
    </location>
</feature>
<dbReference type="PANTHER" id="PTHR15818">
    <property type="entry name" value="G PATCH AND KOW-CONTAINING"/>
    <property type="match status" value="1"/>
</dbReference>
<feature type="compositionally biased region" description="Basic and acidic residues" evidence="3">
    <location>
        <begin position="376"/>
        <end position="442"/>
    </location>
</feature>
<dbReference type="GO" id="GO:0000398">
    <property type="term" value="P:mRNA splicing, via spliceosome"/>
    <property type="evidence" value="ECO:0007669"/>
    <property type="project" value="InterPro"/>
</dbReference>
<dbReference type="OrthoDB" id="5577072at2759"/>
<feature type="region of interest" description="Disordered" evidence="3">
    <location>
        <begin position="1"/>
        <end position="40"/>
    </location>
</feature>
<dbReference type="InterPro" id="IPR041993">
    <property type="entry name" value="GPKOW_KOW1"/>
</dbReference>
<feature type="compositionally biased region" description="Basic and acidic residues" evidence="3">
    <location>
        <begin position="355"/>
        <end position="368"/>
    </location>
</feature>
<dbReference type="Pfam" id="PF12656">
    <property type="entry name" value="G-patch_2"/>
    <property type="match status" value="1"/>
</dbReference>
<name>A0A1D2NGL1_ORCCI</name>
<dbReference type="SMART" id="SM00443">
    <property type="entry name" value="G_patch"/>
    <property type="match status" value="1"/>
</dbReference>
<feature type="region of interest" description="Disordered" evidence="3">
    <location>
        <begin position="78"/>
        <end position="117"/>
    </location>
</feature>
<feature type="compositionally biased region" description="Acidic residues" evidence="3">
    <location>
        <begin position="29"/>
        <end position="40"/>
    </location>
</feature>
<keyword evidence="6" id="KW-1185">Reference proteome</keyword>
<dbReference type="CDD" id="cd13152">
    <property type="entry name" value="KOW_GPKOW_A"/>
    <property type="match status" value="1"/>
</dbReference>
<dbReference type="PROSITE" id="PS50174">
    <property type="entry name" value="G_PATCH"/>
    <property type="match status" value="1"/>
</dbReference>
<evidence type="ECO:0000256" key="3">
    <source>
        <dbReference type="SAM" id="MobiDB-lite"/>
    </source>
</evidence>
<feature type="compositionally biased region" description="Basic and acidic residues" evidence="3">
    <location>
        <begin position="333"/>
        <end position="343"/>
    </location>
</feature>
<evidence type="ECO:0000256" key="1">
    <source>
        <dbReference type="ARBA" id="ARBA00004123"/>
    </source>
</evidence>
<dbReference type="InterPro" id="IPR000467">
    <property type="entry name" value="G_patch_dom"/>
</dbReference>
<dbReference type="InterPro" id="IPR045166">
    <property type="entry name" value="Spp2-like"/>
</dbReference>
<evidence type="ECO:0000259" key="4">
    <source>
        <dbReference type="PROSITE" id="PS50174"/>
    </source>
</evidence>
<comment type="caution">
    <text evidence="5">The sequence shown here is derived from an EMBL/GenBank/DDBJ whole genome shotgun (WGS) entry which is preliminary data.</text>
</comment>
<feature type="compositionally biased region" description="Basic residues" evidence="3">
    <location>
        <begin position="443"/>
        <end position="453"/>
    </location>
</feature>
<comment type="subcellular location">
    <subcellularLocation>
        <location evidence="1">Nucleus</location>
    </subcellularLocation>
</comment>
<feature type="compositionally biased region" description="Basic and acidic residues" evidence="3">
    <location>
        <begin position="78"/>
        <end position="94"/>
    </location>
</feature>
<evidence type="ECO:0000256" key="2">
    <source>
        <dbReference type="ARBA" id="ARBA00023242"/>
    </source>
</evidence>
<feature type="region of interest" description="Disordered" evidence="3">
    <location>
        <begin position="322"/>
        <end position="453"/>
    </location>
</feature>
<evidence type="ECO:0000313" key="6">
    <source>
        <dbReference type="Proteomes" id="UP000094527"/>
    </source>
</evidence>
<dbReference type="GO" id="GO:0003676">
    <property type="term" value="F:nucleic acid binding"/>
    <property type="evidence" value="ECO:0007669"/>
    <property type="project" value="InterPro"/>
</dbReference>
<dbReference type="OMA" id="HELVITM"/>
<protein>
    <submittedName>
        <fullName evidence="5">G patch domain and KOW motifs-containing protein</fullName>
    </submittedName>
</protein>